<dbReference type="InterPro" id="IPR009057">
    <property type="entry name" value="Homeodomain-like_sf"/>
</dbReference>
<dbReference type="PROSITE" id="PS50977">
    <property type="entry name" value="HTH_TETR_2"/>
    <property type="match status" value="1"/>
</dbReference>
<evidence type="ECO:0000256" key="1">
    <source>
        <dbReference type="ARBA" id="ARBA00023015"/>
    </source>
</evidence>
<proteinExistence type="predicted"/>
<keyword evidence="1" id="KW-0805">Transcription regulation</keyword>
<evidence type="ECO:0000256" key="5">
    <source>
        <dbReference type="SAM" id="MobiDB-lite"/>
    </source>
</evidence>
<dbReference type="Gene3D" id="1.10.357.10">
    <property type="entry name" value="Tetracycline Repressor, domain 2"/>
    <property type="match status" value="1"/>
</dbReference>
<evidence type="ECO:0000313" key="7">
    <source>
        <dbReference type="EMBL" id="TLS48066.1"/>
    </source>
</evidence>
<feature type="domain" description="HTH tetR-type" evidence="6">
    <location>
        <begin position="14"/>
        <end position="74"/>
    </location>
</feature>
<reference evidence="7 8" key="1">
    <citation type="submission" date="2019-05" db="EMBL/GenBank/DDBJ databases">
        <title>Streptomyces sp. NEAU-C151, a novel actinomycete isolated from soil.</title>
        <authorList>
            <person name="Han L."/>
            <person name="Jiang H."/>
        </authorList>
    </citation>
    <scope>NUCLEOTIDE SEQUENCE [LARGE SCALE GENOMIC DNA]</scope>
    <source>
        <strain evidence="7 8">NEAU-C151</strain>
    </source>
</reference>
<protein>
    <submittedName>
        <fullName evidence="7">Helix-turn-helix transcriptional regulator</fullName>
    </submittedName>
</protein>
<accession>A0A5R9G180</accession>
<keyword evidence="2 4" id="KW-0238">DNA-binding</keyword>
<name>A0A5R9G180_9ACTN</name>
<feature type="region of interest" description="Disordered" evidence="5">
    <location>
        <begin position="150"/>
        <end position="173"/>
    </location>
</feature>
<dbReference type="GO" id="GO:0000976">
    <property type="term" value="F:transcription cis-regulatory region binding"/>
    <property type="evidence" value="ECO:0007669"/>
    <property type="project" value="TreeGrafter"/>
</dbReference>
<evidence type="ECO:0000256" key="4">
    <source>
        <dbReference type="PROSITE-ProRule" id="PRU00335"/>
    </source>
</evidence>
<keyword evidence="8" id="KW-1185">Reference proteome</keyword>
<organism evidence="7 8">
    <name type="scientific">Streptomyces montanus</name>
    <dbReference type="NCBI Taxonomy" id="2580423"/>
    <lineage>
        <taxon>Bacteria</taxon>
        <taxon>Bacillati</taxon>
        <taxon>Actinomycetota</taxon>
        <taxon>Actinomycetes</taxon>
        <taxon>Kitasatosporales</taxon>
        <taxon>Streptomycetaceae</taxon>
        <taxon>Streptomyces</taxon>
    </lineage>
</organism>
<evidence type="ECO:0000256" key="2">
    <source>
        <dbReference type="ARBA" id="ARBA00023125"/>
    </source>
</evidence>
<dbReference type="GO" id="GO:0003700">
    <property type="term" value="F:DNA-binding transcription factor activity"/>
    <property type="evidence" value="ECO:0007669"/>
    <property type="project" value="TreeGrafter"/>
</dbReference>
<comment type="caution">
    <text evidence="7">The sequence shown here is derived from an EMBL/GenBank/DDBJ whole genome shotgun (WGS) entry which is preliminary data.</text>
</comment>
<dbReference type="RefSeq" id="WP_138043038.1">
    <property type="nucleotide sequence ID" value="NZ_VBZC01000001.1"/>
</dbReference>
<dbReference type="AlphaFoldDB" id="A0A5R9G180"/>
<dbReference type="SUPFAM" id="SSF46689">
    <property type="entry name" value="Homeodomain-like"/>
    <property type="match status" value="1"/>
</dbReference>
<dbReference type="EMBL" id="VBZC01000001">
    <property type="protein sequence ID" value="TLS48066.1"/>
    <property type="molecule type" value="Genomic_DNA"/>
</dbReference>
<dbReference type="Pfam" id="PF00440">
    <property type="entry name" value="TetR_N"/>
    <property type="match status" value="1"/>
</dbReference>
<feature type="DNA-binding region" description="H-T-H motif" evidence="4">
    <location>
        <begin position="37"/>
        <end position="56"/>
    </location>
</feature>
<evidence type="ECO:0000256" key="3">
    <source>
        <dbReference type="ARBA" id="ARBA00023163"/>
    </source>
</evidence>
<evidence type="ECO:0000259" key="6">
    <source>
        <dbReference type="PROSITE" id="PS50977"/>
    </source>
</evidence>
<dbReference type="PRINTS" id="PR00455">
    <property type="entry name" value="HTHTETR"/>
</dbReference>
<evidence type="ECO:0000313" key="8">
    <source>
        <dbReference type="Proteomes" id="UP000305906"/>
    </source>
</evidence>
<dbReference type="InterPro" id="IPR001647">
    <property type="entry name" value="HTH_TetR"/>
</dbReference>
<keyword evidence="3" id="KW-0804">Transcription</keyword>
<dbReference type="PANTHER" id="PTHR30055:SF234">
    <property type="entry name" value="HTH-TYPE TRANSCRIPTIONAL REGULATOR BETI"/>
    <property type="match status" value="1"/>
</dbReference>
<dbReference type="PANTHER" id="PTHR30055">
    <property type="entry name" value="HTH-TYPE TRANSCRIPTIONAL REGULATOR RUTR"/>
    <property type="match status" value="1"/>
</dbReference>
<dbReference type="InterPro" id="IPR050109">
    <property type="entry name" value="HTH-type_TetR-like_transc_reg"/>
</dbReference>
<sequence length="208" mass="22419">MSTDASRRLRADAARNSERILRAAREVFAECGPGAMLEDIARRRAGVGIATLYRRFSNKEALVRAAVELSITEQLSPAIERALGDDDPRQGLATLLHAALAMMARGRDTLAAADNSGDLTGEVTAPFNDALELLVLDSLSSVGASPPPPAAPLLKCGEGHQSPPRVSQEQGPRFCRPRGQVACIKQPCCDQHAHRHNEGRFPSLRKRP</sequence>
<dbReference type="Proteomes" id="UP000305906">
    <property type="component" value="Unassembled WGS sequence"/>
</dbReference>
<gene>
    <name evidence="7" type="ORF">FE633_00855</name>
</gene>